<evidence type="ECO:0000256" key="4">
    <source>
        <dbReference type="ARBA" id="ARBA00023002"/>
    </source>
</evidence>
<dbReference type="EMBL" id="JACVEW010000014">
    <property type="protein sequence ID" value="MBP0049073.1"/>
    <property type="molecule type" value="Genomic_DNA"/>
</dbReference>
<accession>A0ABS3ZBJ7</accession>
<dbReference type="Pfam" id="PF07992">
    <property type="entry name" value="Pyr_redox_2"/>
    <property type="match status" value="1"/>
</dbReference>
<dbReference type="Gene3D" id="3.50.50.100">
    <property type="match status" value="1"/>
</dbReference>
<evidence type="ECO:0000256" key="1">
    <source>
        <dbReference type="ARBA" id="ARBA00001974"/>
    </source>
</evidence>
<dbReference type="InterPro" id="IPR023753">
    <property type="entry name" value="FAD/NAD-binding_dom"/>
</dbReference>
<dbReference type="PANTHER" id="PTHR42913:SF9">
    <property type="entry name" value="SLR1591 PROTEIN"/>
    <property type="match status" value="1"/>
</dbReference>
<dbReference type="PANTHER" id="PTHR42913">
    <property type="entry name" value="APOPTOSIS-INDUCING FACTOR 1"/>
    <property type="match status" value="1"/>
</dbReference>
<dbReference type="RefSeq" id="WP_209287694.1">
    <property type="nucleotide sequence ID" value="NZ_JACVEW010000014.1"/>
</dbReference>
<dbReference type="InterPro" id="IPR051169">
    <property type="entry name" value="NADH-Q_oxidoreductase"/>
</dbReference>
<organism evidence="6 7">
    <name type="scientific">Marinobacterium alkalitolerans</name>
    <dbReference type="NCBI Taxonomy" id="1542925"/>
    <lineage>
        <taxon>Bacteria</taxon>
        <taxon>Pseudomonadati</taxon>
        <taxon>Pseudomonadota</taxon>
        <taxon>Gammaproteobacteria</taxon>
        <taxon>Oceanospirillales</taxon>
        <taxon>Oceanospirillaceae</taxon>
        <taxon>Marinobacterium</taxon>
    </lineage>
</organism>
<proteinExistence type="predicted"/>
<evidence type="ECO:0000259" key="5">
    <source>
        <dbReference type="Pfam" id="PF07992"/>
    </source>
</evidence>
<keyword evidence="3" id="KW-0274">FAD</keyword>
<dbReference type="Proteomes" id="UP000810171">
    <property type="component" value="Unassembled WGS sequence"/>
</dbReference>
<evidence type="ECO:0000313" key="7">
    <source>
        <dbReference type="Proteomes" id="UP000810171"/>
    </source>
</evidence>
<keyword evidence="2" id="KW-0285">Flavoprotein</keyword>
<keyword evidence="7" id="KW-1185">Reference proteome</keyword>
<sequence>MKRLVLLGAGHAHLLVLRELARSPRSDIELVVITPTVWQYYSGMVPGWVAGLYALDQCRINVAPLVAAAGGRLCLDRSVRLQASDRTVELHSGVVEGYDYLSIDTGSSTRMGTLTAFEGEQVPVKPIEAFCEQWQQVQPRLMSAPGGHIAVVGGGAGGVELAMAIRESLKTTPADGKDFRVSLVAGDKGVLPEFNAGVRRRVRKQLAQAGITRVDARAEVRQGRLVTSAGQTIEADLVLAATGAKAASWLEGSGLALDTEGFVSVTPCHQSLSHPAVFAAGDVCSRQDGRLSRSGVHAVRAGPVLAHNLKAALDQRPLKPFNPRPYALYLLSCGQGSAIGSYGPLAFSGRWVWRLKDWIDRRFVEGFDQPA</sequence>
<keyword evidence="4" id="KW-0560">Oxidoreductase</keyword>
<reference evidence="6 7" key="1">
    <citation type="submission" date="2020-09" db="EMBL/GenBank/DDBJ databases">
        <authorList>
            <person name="Tanuku N.R.S."/>
        </authorList>
    </citation>
    <scope>NUCLEOTIDE SEQUENCE [LARGE SCALE GENOMIC DNA]</scope>
    <source>
        <strain evidence="6 7">AK62</strain>
    </source>
</reference>
<dbReference type="PRINTS" id="PR00368">
    <property type="entry name" value="FADPNR"/>
</dbReference>
<evidence type="ECO:0000313" key="6">
    <source>
        <dbReference type="EMBL" id="MBP0049073.1"/>
    </source>
</evidence>
<dbReference type="SUPFAM" id="SSF51905">
    <property type="entry name" value="FAD/NAD(P)-binding domain"/>
    <property type="match status" value="2"/>
</dbReference>
<dbReference type="InterPro" id="IPR017584">
    <property type="entry name" value="Pyridine_nucleo_diS_OxRdtase_N"/>
</dbReference>
<comment type="cofactor">
    <cofactor evidence="1">
        <name>FAD</name>
        <dbReference type="ChEBI" id="CHEBI:57692"/>
    </cofactor>
</comment>
<feature type="domain" description="FAD/NAD(P)-binding" evidence="5">
    <location>
        <begin position="3"/>
        <end position="289"/>
    </location>
</feature>
<protein>
    <submittedName>
        <fullName evidence="6">FAD-dependent oxidoreductase</fullName>
    </submittedName>
</protein>
<name>A0ABS3ZBJ7_9GAMM</name>
<evidence type="ECO:0000256" key="3">
    <source>
        <dbReference type="ARBA" id="ARBA00022827"/>
    </source>
</evidence>
<evidence type="ECO:0000256" key="2">
    <source>
        <dbReference type="ARBA" id="ARBA00022630"/>
    </source>
</evidence>
<comment type="caution">
    <text evidence="6">The sequence shown here is derived from an EMBL/GenBank/DDBJ whole genome shotgun (WGS) entry which is preliminary data.</text>
</comment>
<gene>
    <name evidence="6" type="ORF">H9C73_10020</name>
</gene>
<dbReference type="NCBIfam" id="TIGR03169">
    <property type="entry name" value="Nterm_to_SelD"/>
    <property type="match status" value="1"/>
</dbReference>
<dbReference type="InterPro" id="IPR036188">
    <property type="entry name" value="FAD/NAD-bd_sf"/>
</dbReference>